<proteinExistence type="predicted"/>
<evidence type="ECO:0000313" key="3">
    <source>
        <dbReference type="Proteomes" id="UP000198751"/>
    </source>
</evidence>
<dbReference type="InterPro" id="IPR017946">
    <property type="entry name" value="PLC-like_Pdiesterase_TIM-brl"/>
</dbReference>
<gene>
    <name evidence="2" type="ORF">SAMN04489743_0505</name>
</gene>
<sequence>MGRLRYAHSVSLPFFDHAGADGAPLPIAMAHRGFSVDGLENSMAAFRAAAELGCRYLETDVHTTSDGVLLLFHDGTLDRVTDGSGRVADLPAQDVAGARIGGREPIPTFEELITALPDARLNLDVKDWGSVRSTVEAIERHAVHDRVLIASFSDRRRRAVLKQLSRPVASSAGVVSNALFALLGPVLPGPAFRWLMRRVLRDVHALQVPVRYGAVPVVTPGFLRRAESLGLVVHVWTINDPAEMRRLLELGVAGIVTDRADLLRQVLMERGEWPGPGAAEEGRNR</sequence>
<keyword evidence="3" id="KW-1185">Reference proteome</keyword>
<protein>
    <submittedName>
        <fullName evidence="2">Glycerophosphoryl diester phosphodiesterase</fullName>
    </submittedName>
</protein>
<dbReference type="EMBL" id="LT629779">
    <property type="protein sequence ID" value="SDS63875.1"/>
    <property type="molecule type" value="Genomic_DNA"/>
</dbReference>
<dbReference type="GO" id="GO:0008081">
    <property type="term" value="F:phosphoric diester hydrolase activity"/>
    <property type="evidence" value="ECO:0007669"/>
    <property type="project" value="InterPro"/>
</dbReference>
<dbReference type="PANTHER" id="PTHR43805">
    <property type="entry name" value="GLYCEROPHOSPHORYL DIESTER PHOSPHODIESTERASE"/>
    <property type="match status" value="1"/>
</dbReference>
<organism evidence="2 3">
    <name type="scientific">Pseudarthrobacter equi</name>
    <dbReference type="NCBI Taxonomy" id="728066"/>
    <lineage>
        <taxon>Bacteria</taxon>
        <taxon>Bacillati</taxon>
        <taxon>Actinomycetota</taxon>
        <taxon>Actinomycetes</taxon>
        <taxon>Micrococcales</taxon>
        <taxon>Micrococcaceae</taxon>
        <taxon>Pseudarthrobacter</taxon>
    </lineage>
</organism>
<dbReference type="Gene3D" id="3.20.20.190">
    <property type="entry name" value="Phosphatidylinositol (PI) phosphodiesterase"/>
    <property type="match status" value="1"/>
</dbReference>
<dbReference type="Proteomes" id="UP000198751">
    <property type="component" value="Chromosome I"/>
</dbReference>
<reference evidence="3" key="1">
    <citation type="submission" date="2016-10" db="EMBL/GenBank/DDBJ databases">
        <authorList>
            <person name="Varghese N."/>
            <person name="Submissions S."/>
        </authorList>
    </citation>
    <scope>NUCLEOTIDE SEQUENCE [LARGE SCALE GENOMIC DNA]</scope>
    <source>
        <strain evidence="3">IMMIB L-1606</strain>
    </source>
</reference>
<feature type="domain" description="GP-PDE" evidence="1">
    <location>
        <begin position="26"/>
        <end position="267"/>
    </location>
</feature>
<dbReference type="InterPro" id="IPR030395">
    <property type="entry name" value="GP_PDE_dom"/>
</dbReference>
<dbReference type="GO" id="GO:0006629">
    <property type="term" value="P:lipid metabolic process"/>
    <property type="evidence" value="ECO:0007669"/>
    <property type="project" value="InterPro"/>
</dbReference>
<dbReference type="SUPFAM" id="SSF51695">
    <property type="entry name" value="PLC-like phosphodiesterases"/>
    <property type="match status" value="1"/>
</dbReference>
<dbReference type="PANTHER" id="PTHR43805:SF1">
    <property type="entry name" value="GP-PDE DOMAIN-CONTAINING PROTEIN"/>
    <property type="match status" value="1"/>
</dbReference>
<dbReference type="CDD" id="cd08561">
    <property type="entry name" value="GDPD_cytoplasmic_ScUgpQ2_like"/>
    <property type="match status" value="1"/>
</dbReference>
<evidence type="ECO:0000313" key="2">
    <source>
        <dbReference type="EMBL" id="SDS63875.1"/>
    </source>
</evidence>
<dbReference type="AlphaFoldDB" id="A0A1H1TU90"/>
<evidence type="ECO:0000259" key="1">
    <source>
        <dbReference type="PROSITE" id="PS51704"/>
    </source>
</evidence>
<dbReference type="PROSITE" id="PS51704">
    <property type="entry name" value="GP_PDE"/>
    <property type="match status" value="1"/>
</dbReference>
<name>A0A1H1TU90_9MICC</name>
<accession>A0A1H1TU90</accession>
<dbReference type="Pfam" id="PF03009">
    <property type="entry name" value="GDPD"/>
    <property type="match status" value="1"/>
</dbReference>